<reference evidence="2 3" key="1">
    <citation type="submission" date="2013-05" db="EMBL/GenBank/DDBJ databases">
        <title>Genome assembly of Chondromyces apiculatus DSM 436.</title>
        <authorList>
            <person name="Sharma G."/>
            <person name="Khatri I."/>
            <person name="Kaur C."/>
            <person name="Mayilraj S."/>
            <person name="Subramanian S."/>
        </authorList>
    </citation>
    <scope>NUCLEOTIDE SEQUENCE [LARGE SCALE GENOMIC DNA]</scope>
    <source>
        <strain evidence="2 3">DSM 436</strain>
    </source>
</reference>
<dbReference type="Pfam" id="PF23334">
    <property type="entry name" value="VWC2L_2nd"/>
    <property type="match status" value="1"/>
</dbReference>
<dbReference type="STRING" id="1192034.CAP_5791"/>
<dbReference type="Proteomes" id="UP000019678">
    <property type="component" value="Unassembled WGS sequence"/>
</dbReference>
<comment type="caution">
    <text evidence="2">The sequence shown here is derived from an EMBL/GenBank/DDBJ whole genome shotgun (WGS) entry which is preliminary data.</text>
</comment>
<feature type="domain" description="VWFC" evidence="1">
    <location>
        <begin position="35"/>
        <end position="104"/>
    </location>
</feature>
<dbReference type="EMBL" id="ASRX01000049">
    <property type="protein sequence ID" value="EYF03287.1"/>
    <property type="molecule type" value="Genomic_DNA"/>
</dbReference>
<dbReference type="GO" id="GO:0030414">
    <property type="term" value="F:peptidase inhibitor activity"/>
    <property type="evidence" value="ECO:0007669"/>
    <property type="project" value="InterPro"/>
</dbReference>
<evidence type="ECO:0000259" key="1">
    <source>
        <dbReference type="PROSITE" id="PS50184"/>
    </source>
</evidence>
<dbReference type="PROSITE" id="PS50184">
    <property type="entry name" value="VWFC_2"/>
    <property type="match status" value="1"/>
</dbReference>
<sequence length="232" mass="24147">MSTSSFSFLQSSLLTLTALIPALLTGCVIVSSGDDACSYGGETYDEGESFPAEDGCNTCSCDSDGSVLCTQIGCTPHCDTPEGPILVGDIYVPDNGSCSFCICDVSGELGCTTGACPPQCTYEGQTYTSGESFPAADGCNTCTCLDSGSVACTDTACACDPDTEWYRDYVSEDPAQCEVIDYACPEHTSAFGNGCGCGCEQSPECEQTYDCQPPNDCPADLAEQCPYSTILN</sequence>
<evidence type="ECO:0000313" key="2">
    <source>
        <dbReference type="EMBL" id="EYF03287.1"/>
    </source>
</evidence>
<organism evidence="2 3">
    <name type="scientific">Chondromyces apiculatus DSM 436</name>
    <dbReference type="NCBI Taxonomy" id="1192034"/>
    <lineage>
        <taxon>Bacteria</taxon>
        <taxon>Pseudomonadati</taxon>
        <taxon>Myxococcota</taxon>
        <taxon>Polyangia</taxon>
        <taxon>Polyangiales</taxon>
        <taxon>Polyangiaceae</taxon>
        <taxon>Chondromyces</taxon>
    </lineage>
</organism>
<gene>
    <name evidence="2" type="ORF">CAP_5791</name>
</gene>
<accession>A0A017T2Q8</accession>
<dbReference type="AlphaFoldDB" id="A0A017T2Q8"/>
<keyword evidence="3" id="KW-1185">Reference proteome</keyword>
<name>A0A017T2Q8_9BACT</name>
<dbReference type="OrthoDB" id="8562597at2"/>
<evidence type="ECO:0000313" key="3">
    <source>
        <dbReference type="Proteomes" id="UP000019678"/>
    </source>
</evidence>
<dbReference type="InterPro" id="IPR001007">
    <property type="entry name" value="VWF_dom"/>
</dbReference>
<dbReference type="SUPFAM" id="SSF57603">
    <property type="entry name" value="FnI-like domain"/>
    <property type="match status" value="1"/>
</dbReference>
<protein>
    <recommendedName>
        <fullName evidence="1">VWFC domain-containing protein</fullName>
    </recommendedName>
</protein>
<proteinExistence type="predicted"/>
<dbReference type="Gene3D" id="2.10.70.10">
    <property type="entry name" value="Complement Module, domain 1"/>
    <property type="match status" value="2"/>
</dbReference>
<dbReference type="RefSeq" id="WP_052376090.1">
    <property type="nucleotide sequence ID" value="NZ_ASRX01000049.1"/>
</dbReference>